<dbReference type="InterPro" id="IPR036928">
    <property type="entry name" value="AS_sf"/>
</dbReference>
<organism evidence="3 4">
    <name type="scientific">Zobellella aerophila</name>
    <dbReference type="NCBI Taxonomy" id="870480"/>
    <lineage>
        <taxon>Bacteria</taxon>
        <taxon>Pseudomonadati</taxon>
        <taxon>Pseudomonadota</taxon>
        <taxon>Gammaproteobacteria</taxon>
        <taxon>Aeromonadales</taxon>
        <taxon>Aeromonadaceae</taxon>
        <taxon>Zobellella</taxon>
    </lineage>
</organism>
<protein>
    <submittedName>
        <fullName evidence="3">Amidase</fullName>
    </submittedName>
</protein>
<dbReference type="PANTHER" id="PTHR11895:SF7">
    <property type="entry name" value="GLUTAMYL-TRNA(GLN) AMIDOTRANSFERASE SUBUNIT A, MITOCHONDRIAL"/>
    <property type="match status" value="1"/>
</dbReference>
<accession>A0ABP6VGP4</accession>
<evidence type="ECO:0000256" key="1">
    <source>
        <dbReference type="ARBA" id="ARBA00009199"/>
    </source>
</evidence>
<comment type="similarity">
    <text evidence="1">Belongs to the amidase family.</text>
</comment>
<evidence type="ECO:0000259" key="2">
    <source>
        <dbReference type="Pfam" id="PF01425"/>
    </source>
</evidence>
<proteinExistence type="inferred from homology"/>
<reference evidence="4" key="1">
    <citation type="journal article" date="2019" name="Int. J. Syst. Evol. Microbiol.">
        <title>The Global Catalogue of Microorganisms (GCM) 10K type strain sequencing project: providing services to taxonomists for standard genome sequencing and annotation.</title>
        <authorList>
            <consortium name="The Broad Institute Genomics Platform"/>
            <consortium name="The Broad Institute Genome Sequencing Center for Infectious Disease"/>
            <person name="Wu L."/>
            <person name="Ma J."/>
        </authorList>
    </citation>
    <scope>NUCLEOTIDE SEQUENCE [LARGE SCALE GENOMIC DNA]</scope>
    <source>
        <strain evidence="4">JCM 17110</strain>
    </source>
</reference>
<evidence type="ECO:0000313" key="4">
    <source>
        <dbReference type="Proteomes" id="UP001500795"/>
    </source>
</evidence>
<sequence>MAAEHDALINTSWRLGAAELAAAFAAGTLTPLEVWQACDARIRALNPELNALIARNPQAEADASASTLRWRQGRPLSPLDGVPMTIKDNLNVAGLATTWGNRAFADRLAVDDELSVTRCRRAGLVILGKTNVPEFTLEGYTDNPLFGVTRNPWNTALTPGGSSGGGVASVAAGFAPLAIGTDGGGSIRRPASHTGLVGFKPSIGAVARVNSLPQVMLDFEVIGPIARSVADAAALFNIMAGADRRDRKSLRVSQGTVDCRAHPERLRILYVPRFGSQPLDPQIAASVAGAAAVLRSLGHEVREGELPFSLDFVDAFWPMLGAVAVAALFERYPEAEPVAAEKFRTQAARGRDIGAAAYLNALDDIDTFRRQVGEAFERVDVIMTPSAAALPWPAEQGYPTEIDGQAVGPRGHAIYTGWVNACGHPAINLPSAPAGQGLPIGFQLVGNFGDDELLFRLAAEYEAAQAGWQWPTETANNNKGDQ</sequence>
<name>A0ABP6VGP4_9GAMM</name>
<evidence type="ECO:0000313" key="3">
    <source>
        <dbReference type="EMBL" id="GAA3534697.1"/>
    </source>
</evidence>
<comment type="caution">
    <text evidence="3">The sequence shown here is derived from an EMBL/GenBank/DDBJ whole genome shotgun (WGS) entry which is preliminary data.</text>
</comment>
<dbReference type="Proteomes" id="UP001500795">
    <property type="component" value="Unassembled WGS sequence"/>
</dbReference>
<dbReference type="InterPro" id="IPR000120">
    <property type="entry name" value="Amidase"/>
</dbReference>
<dbReference type="SUPFAM" id="SSF75304">
    <property type="entry name" value="Amidase signature (AS) enzymes"/>
    <property type="match status" value="1"/>
</dbReference>
<feature type="domain" description="Amidase" evidence="2">
    <location>
        <begin position="34"/>
        <end position="454"/>
    </location>
</feature>
<dbReference type="RefSeq" id="WP_344955954.1">
    <property type="nucleotide sequence ID" value="NZ_BAABCX010000001.1"/>
</dbReference>
<keyword evidence="4" id="KW-1185">Reference proteome</keyword>
<dbReference type="PANTHER" id="PTHR11895">
    <property type="entry name" value="TRANSAMIDASE"/>
    <property type="match status" value="1"/>
</dbReference>
<dbReference type="EMBL" id="BAABCX010000001">
    <property type="protein sequence ID" value="GAA3534697.1"/>
    <property type="molecule type" value="Genomic_DNA"/>
</dbReference>
<dbReference type="InterPro" id="IPR023631">
    <property type="entry name" value="Amidase_dom"/>
</dbReference>
<gene>
    <name evidence="3" type="ORF">GCM10022394_12800</name>
</gene>
<dbReference type="Pfam" id="PF01425">
    <property type="entry name" value="Amidase"/>
    <property type="match status" value="1"/>
</dbReference>
<dbReference type="Gene3D" id="3.90.1300.10">
    <property type="entry name" value="Amidase signature (AS) domain"/>
    <property type="match status" value="1"/>
</dbReference>